<evidence type="ECO:0000313" key="3">
    <source>
        <dbReference type="Proteomes" id="UP000316495"/>
    </source>
</evidence>
<sequence length="115" mass="13460">MSFQNEIPIIQKVYDFYRELYLAVEKMPKKDKYTLGEKTQRATLDLIELLIEAGYQEKFKKRAILDRAAVKLDLIKLIVRLGQDLKAIPTNKYLSLEEKLQEIGRMLGGWIKSLK</sequence>
<organism evidence="2 3">
    <name type="scientific">Candidatus Berkelbacteria bacterium Athens1014_28</name>
    <dbReference type="NCBI Taxonomy" id="2017145"/>
    <lineage>
        <taxon>Bacteria</taxon>
        <taxon>Candidatus Berkelbacteria</taxon>
    </lineage>
</organism>
<dbReference type="InterPro" id="IPR036583">
    <property type="entry name" value="23S_rRNA_IVS_sf"/>
</dbReference>
<dbReference type="NCBIfam" id="TIGR02436">
    <property type="entry name" value="four helix bundle protein"/>
    <property type="match status" value="1"/>
</dbReference>
<dbReference type="SUPFAM" id="SSF158446">
    <property type="entry name" value="IVS-encoded protein-like"/>
    <property type="match status" value="1"/>
</dbReference>
<name>A0A554LL17_9BACT</name>
<dbReference type="EMBL" id="VMGN01000040">
    <property type="protein sequence ID" value="TSC93568.1"/>
    <property type="molecule type" value="Genomic_DNA"/>
</dbReference>
<dbReference type="InterPro" id="IPR055360">
    <property type="entry name" value="bAvd"/>
</dbReference>
<evidence type="ECO:0000313" key="2">
    <source>
        <dbReference type="EMBL" id="TSC93568.1"/>
    </source>
</evidence>
<comment type="caution">
    <text evidence="2">The sequence shown here is derived from an EMBL/GenBank/DDBJ whole genome shotgun (WGS) entry which is preliminary data.</text>
</comment>
<gene>
    <name evidence="2" type="ORF">Athens101428_635</name>
</gene>
<protein>
    <recommendedName>
        <fullName evidence="1">bAvd-like domain-containing protein</fullName>
    </recommendedName>
</protein>
<dbReference type="Proteomes" id="UP000316495">
    <property type="component" value="Unassembled WGS sequence"/>
</dbReference>
<evidence type="ECO:0000259" key="1">
    <source>
        <dbReference type="Pfam" id="PF22296"/>
    </source>
</evidence>
<dbReference type="InterPro" id="IPR012657">
    <property type="entry name" value="23S_rRNA-intervening_sequence"/>
</dbReference>
<dbReference type="CDD" id="cd16376">
    <property type="entry name" value="Avd_like"/>
    <property type="match status" value="1"/>
</dbReference>
<dbReference type="Gene3D" id="1.20.1440.60">
    <property type="entry name" value="23S rRNA-intervening sequence"/>
    <property type="match status" value="1"/>
</dbReference>
<accession>A0A554LL17</accession>
<feature type="domain" description="bAvd-like" evidence="1">
    <location>
        <begin position="9"/>
        <end position="113"/>
    </location>
</feature>
<proteinExistence type="predicted"/>
<reference evidence="2 3" key="1">
    <citation type="submission" date="2017-07" db="EMBL/GenBank/DDBJ databases">
        <title>Mechanisms for carbon and nitrogen cycling indicate functional differentiation within the Candidate Phyla Radiation.</title>
        <authorList>
            <person name="Danczak R.E."/>
            <person name="Johnston M.D."/>
            <person name="Kenah C."/>
            <person name="Slattery M."/>
            <person name="Wrighton K.C."/>
            <person name="Wilkins M.J."/>
        </authorList>
    </citation>
    <scope>NUCLEOTIDE SEQUENCE [LARGE SCALE GENOMIC DNA]</scope>
    <source>
        <strain evidence="2">Athens1014_28</strain>
    </source>
</reference>
<dbReference type="AlphaFoldDB" id="A0A554LL17"/>
<dbReference type="NCBIfam" id="NF033474">
    <property type="entry name" value="DivGenRetAVD"/>
    <property type="match status" value="1"/>
</dbReference>
<dbReference type="Pfam" id="PF22296">
    <property type="entry name" value="bAvd"/>
    <property type="match status" value="1"/>
</dbReference>